<accession>A0A453FJ65</accession>
<evidence type="ECO:0000256" key="1">
    <source>
        <dbReference type="SAM" id="MobiDB-lite"/>
    </source>
</evidence>
<evidence type="ECO:0000256" key="2">
    <source>
        <dbReference type="SAM" id="Phobius"/>
    </source>
</evidence>
<feature type="compositionally biased region" description="Polar residues" evidence="1">
    <location>
        <begin position="54"/>
        <end position="68"/>
    </location>
</feature>
<dbReference type="Gramene" id="AET3Gv20692800.1">
    <property type="protein sequence ID" value="AET3Gv20692800.1"/>
    <property type="gene ID" value="AET3Gv20692800"/>
</dbReference>
<feature type="region of interest" description="Disordered" evidence="1">
    <location>
        <begin position="54"/>
        <end position="103"/>
    </location>
</feature>
<reference evidence="3" key="3">
    <citation type="journal article" date="2017" name="Nature">
        <title>Genome sequence of the progenitor of the wheat D genome Aegilops tauschii.</title>
        <authorList>
            <person name="Luo M.C."/>
            <person name="Gu Y.Q."/>
            <person name="Puiu D."/>
            <person name="Wang H."/>
            <person name="Twardziok S.O."/>
            <person name="Deal K.R."/>
            <person name="Huo N."/>
            <person name="Zhu T."/>
            <person name="Wang L."/>
            <person name="Wang Y."/>
            <person name="McGuire P.E."/>
            <person name="Liu S."/>
            <person name="Long H."/>
            <person name="Ramasamy R.K."/>
            <person name="Rodriguez J.C."/>
            <person name="Van S.L."/>
            <person name="Yuan L."/>
            <person name="Wang Z."/>
            <person name="Xia Z."/>
            <person name="Xiao L."/>
            <person name="Anderson O.D."/>
            <person name="Ouyang S."/>
            <person name="Liang Y."/>
            <person name="Zimin A.V."/>
            <person name="Pertea G."/>
            <person name="Qi P."/>
            <person name="Bennetzen J.L."/>
            <person name="Dai X."/>
            <person name="Dawson M.W."/>
            <person name="Muller H.G."/>
            <person name="Kugler K."/>
            <person name="Rivarola-Duarte L."/>
            <person name="Spannagl M."/>
            <person name="Mayer K.F.X."/>
            <person name="Lu F.H."/>
            <person name="Bevan M.W."/>
            <person name="Leroy P."/>
            <person name="Li P."/>
            <person name="You F.M."/>
            <person name="Sun Q."/>
            <person name="Liu Z."/>
            <person name="Lyons E."/>
            <person name="Wicker T."/>
            <person name="Salzberg S.L."/>
            <person name="Devos K.M."/>
            <person name="Dvorak J."/>
        </authorList>
    </citation>
    <scope>NUCLEOTIDE SEQUENCE [LARGE SCALE GENOMIC DNA]</scope>
    <source>
        <strain evidence="3">cv. AL8/78</strain>
    </source>
</reference>
<keyword evidence="4" id="KW-1185">Reference proteome</keyword>
<name>A0A453FJ65_AEGTS</name>
<dbReference type="Proteomes" id="UP000015105">
    <property type="component" value="Chromosome 3D"/>
</dbReference>
<proteinExistence type="predicted"/>
<feature type="transmembrane region" description="Helical" evidence="2">
    <location>
        <begin position="15"/>
        <end position="32"/>
    </location>
</feature>
<organism evidence="3 4">
    <name type="scientific">Aegilops tauschii subsp. strangulata</name>
    <name type="common">Goatgrass</name>
    <dbReference type="NCBI Taxonomy" id="200361"/>
    <lineage>
        <taxon>Eukaryota</taxon>
        <taxon>Viridiplantae</taxon>
        <taxon>Streptophyta</taxon>
        <taxon>Embryophyta</taxon>
        <taxon>Tracheophyta</taxon>
        <taxon>Spermatophyta</taxon>
        <taxon>Magnoliopsida</taxon>
        <taxon>Liliopsida</taxon>
        <taxon>Poales</taxon>
        <taxon>Poaceae</taxon>
        <taxon>BOP clade</taxon>
        <taxon>Pooideae</taxon>
        <taxon>Triticodae</taxon>
        <taxon>Triticeae</taxon>
        <taxon>Triticinae</taxon>
        <taxon>Aegilops</taxon>
    </lineage>
</organism>
<reference evidence="4" key="1">
    <citation type="journal article" date="2014" name="Science">
        <title>Ancient hybridizations among the ancestral genomes of bread wheat.</title>
        <authorList>
            <consortium name="International Wheat Genome Sequencing Consortium,"/>
            <person name="Marcussen T."/>
            <person name="Sandve S.R."/>
            <person name="Heier L."/>
            <person name="Spannagl M."/>
            <person name="Pfeifer M."/>
            <person name="Jakobsen K.S."/>
            <person name="Wulff B.B."/>
            <person name="Steuernagel B."/>
            <person name="Mayer K.F."/>
            <person name="Olsen O.A."/>
        </authorList>
    </citation>
    <scope>NUCLEOTIDE SEQUENCE [LARGE SCALE GENOMIC DNA]</scope>
    <source>
        <strain evidence="4">cv. AL8/78</strain>
    </source>
</reference>
<sequence>MHILDNQTETRKANLISLCAFTPLTLISSFMLHNYSGVYRTRTLLMFSISISGHGSSPTIPGSDSASKPISGPRMPDGTRGFTMGRGRLLPLPEAEKAQKTEE</sequence>
<evidence type="ECO:0000313" key="4">
    <source>
        <dbReference type="Proteomes" id="UP000015105"/>
    </source>
</evidence>
<protein>
    <submittedName>
        <fullName evidence="3">Uncharacterized protein</fullName>
    </submittedName>
</protein>
<keyword evidence="2" id="KW-1133">Transmembrane helix</keyword>
<reference evidence="3" key="5">
    <citation type="journal article" date="2021" name="G3 (Bethesda)">
        <title>Aegilops tauschii genome assembly Aet v5.0 features greater sequence contiguity and improved annotation.</title>
        <authorList>
            <person name="Wang L."/>
            <person name="Zhu T."/>
            <person name="Rodriguez J.C."/>
            <person name="Deal K.R."/>
            <person name="Dubcovsky J."/>
            <person name="McGuire P.E."/>
            <person name="Lux T."/>
            <person name="Spannagl M."/>
            <person name="Mayer K.F.X."/>
            <person name="Baldrich P."/>
            <person name="Meyers B.C."/>
            <person name="Huo N."/>
            <person name="Gu Y.Q."/>
            <person name="Zhou H."/>
            <person name="Devos K.M."/>
            <person name="Bennetzen J.L."/>
            <person name="Unver T."/>
            <person name="Budak H."/>
            <person name="Gulick P.J."/>
            <person name="Galiba G."/>
            <person name="Kalapos B."/>
            <person name="Nelson D.R."/>
            <person name="Li P."/>
            <person name="You F.M."/>
            <person name="Luo M.C."/>
            <person name="Dvorak J."/>
        </authorList>
    </citation>
    <scope>NUCLEOTIDE SEQUENCE [LARGE SCALE GENOMIC DNA]</scope>
    <source>
        <strain evidence="3">cv. AL8/78</strain>
    </source>
</reference>
<reference evidence="3" key="4">
    <citation type="submission" date="2019-03" db="UniProtKB">
        <authorList>
            <consortium name="EnsemblPlants"/>
        </authorList>
    </citation>
    <scope>IDENTIFICATION</scope>
</reference>
<feature type="compositionally biased region" description="Basic and acidic residues" evidence="1">
    <location>
        <begin position="94"/>
        <end position="103"/>
    </location>
</feature>
<dbReference type="EnsemblPlants" id="AET3Gv20692800.1">
    <property type="protein sequence ID" value="AET3Gv20692800.1"/>
    <property type="gene ID" value="AET3Gv20692800"/>
</dbReference>
<reference evidence="4" key="2">
    <citation type="journal article" date="2017" name="Nat. Plants">
        <title>The Aegilops tauschii genome reveals multiple impacts of transposons.</title>
        <authorList>
            <person name="Zhao G."/>
            <person name="Zou C."/>
            <person name="Li K."/>
            <person name="Wang K."/>
            <person name="Li T."/>
            <person name="Gao L."/>
            <person name="Zhang X."/>
            <person name="Wang H."/>
            <person name="Yang Z."/>
            <person name="Liu X."/>
            <person name="Jiang W."/>
            <person name="Mao L."/>
            <person name="Kong X."/>
            <person name="Jiao Y."/>
            <person name="Jia J."/>
        </authorList>
    </citation>
    <scope>NUCLEOTIDE SEQUENCE [LARGE SCALE GENOMIC DNA]</scope>
    <source>
        <strain evidence="4">cv. AL8/78</strain>
    </source>
</reference>
<evidence type="ECO:0000313" key="3">
    <source>
        <dbReference type="EnsemblPlants" id="AET3Gv20692800.1"/>
    </source>
</evidence>
<dbReference type="AlphaFoldDB" id="A0A453FJ65"/>
<keyword evidence="2" id="KW-0472">Membrane</keyword>
<keyword evidence="2" id="KW-0812">Transmembrane</keyword>